<evidence type="ECO:0000256" key="7">
    <source>
        <dbReference type="ARBA" id="ARBA00023125"/>
    </source>
</evidence>
<dbReference type="Gene3D" id="1.10.472.10">
    <property type="entry name" value="Cyclin-like"/>
    <property type="match status" value="1"/>
</dbReference>
<evidence type="ECO:0000259" key="11">
    <source>
        <dbReference type="Pfam" id="PF05460"/>
    </source>
</evidence>
<protein>
    <recommendedName>
        <fullName evidence="10">Origin recognition complex subunit 6</fullName>
    </recommendedName>
</protein>
<dbReference type="CTD" id="23594"/>
<evidence type="ECO:0000313" key="14">
    <source>
        <dbReference type="RefSeq" id="XP_006872637.1"/>
    </source>
</evidence>
<comment type="subunit">
    <text evidence="9">Component of ORC, a complex composed of at least 6 subunits: ORC1, ORC2, ORC3, ORC4, ORC5 and ORC6. ORC is regulated in a cell-cycle dependent manner. It is sequentially assembled at the exit from anaphase of mitosis and disassembled as cells enter S phase. Interacts with DBF4.</text>
</comment>
<keyword evidence="7" id="KW-0238">DNA-binding</keyword>
<evidence type="ECO:0000256" key="10">
    <source>
        <dbReference type="ARBA" id="ARBA00069654"/>
    </source>
</evidence>
<evidence type="ECO:0000256" key="9">
    <source>
        <dbReference type="ARBA" id="ARBA00062917"/>
    </source>
</evidence>
<evidence type="ECO:0000256" key="6">
    <source>
        <dbReference type="ARBA" id="ARBA00022843"/>
    </source>
</evidence>
<feature type="domain" description="ORC6 second cyclin-like" evidence="12">
    <location>
        <begin position="97"/>
        <end position="182"/>
    </location>
</feature>
<dbReference type="GO" id="GO:0005664">
    <property type="term" value="C:nuclear origin of replication recognition complex"/>
    <property type="evidence" value="ECO:0007669"/>
    <property type="project" value="InterPro"/>
</dbReference>
<name>A0A9B0TYH7_CHRAS</name>
<evidence type="ECO:0000256" key="5">
    <source>
        <dbReference type="ARBA" id="ARBA00022705"/>
    </source>
</evidence>
<dbReference type="FunFam" id="1.10.472.10:FF:000054">
    <property type="entry name" value="origin recognition complex subunit 6"/>
    <property type="match status" value="1"/>
</dbReference>
<evidence type="ECO:0000256" key="2">
    <source>
        <dbReference type="ARBA" id="ARBA00010840"/>
    </source>
</evidence>
<evidence type="ECO:0000256" key="1">
    <source>
        <dbReference type="ARBA" id="ARBA00004123"/>
    </source>
</evidence>
<dbReference type="GeneID" id="102835265"/>
<comment type="subcellular location">
    <subcellularLocation>
        <location evidence="1">Nucleus</location>
    </subcellularLocation>
</comment>
<dbReference type="InterPro" id="IPR054113">
    <property type="entry name" value="ORC6_cyclin-like_2nd"/>
</dbReference>
<keyword evidence="13" id="KW-1185">Reference proteome</keyword>
<evidence type="ECO:0000256" key="4">
    <source>
        <dbReference type="ARBA" id="ARBA00022553"/>
    </source>
</evidence>
<keyword evidence="8" id="KW-0539">Nucleus</keyword>
<dbReference type="OrthoDB" id="5552484at2759"/>
<evidence type="ECO:0000256" key="8">
    <source>
        <dbReference type="ARBA" id="ARBA00023242"/>
    </source>
</evidence>
<dbReference type="GO" id="GO:0003677">
    <property type="term" value="F:DNA binding"/>
    <property type="evidence" value="ECO:0007669"/>
    <property type="project" value="UniProtKB-KW"/>
</dbReference>
<keyword evidence="4" id="KW-0597">Phosphoprotein</keyword>
<dbReference type="RefSeq" id="XP_006872637.1">
    <property type="nucleotide sequence ID" value="XM_006872575.1"/>
</dbReference>
<evidence type="ECO:0000313" key="13">
    <source>
        <dbReference type="Proteomes" id="UP000504623"/>
    </source>
</evidence>
<dbReference type="CDD" id="cd16075">
    <property type="entry name" value="ORC6_CTD"/>
    <property type="match status" value="1"/>
</dbReference>
<dbReference type="AlphaFoldDB" id="A0A9B0TYH7"/>
<dbReference type="PANTHER" id="PTHR13394:SF0">
    <property type="entry name" value="ORIGIN RECOGNITION COMPLEX SUBUNIT 6"/>
    <property type="match status" value="1"/>
</dbReference>
<dbReference type="InterPro" id="IPR020529">
    <property type="entry name" value="ORC6_met/pln"/>
</dbReference>
<reference evidence="14" key="1">
    <citation type="submission" date="2025-08" db="UniProtKB">
        <authorList>
            <consortium name="RefSeq"/>
        </authorList>
    </citation>
    <scope>IDENTIFICATION</scope>
    <source>
        <tissue evidence="14">Spleen</tissue>
    </source>
</reference>
<dbReference type="InterPro" id="IPR008721">
    <property type="entry name" value="ORC6_cyclin_first"/>
</dbReference>
<dbReference type="Pfam" id="PF21913">
    <property type="entry name" value="ORC6_2nd"/>
    <property type="match status" value="1"/>
</dbReference>
<sequence>MDSGLIGRLAPRLGIAEPSVLRKAEEFLRLSQVKCIGLSAHTTETSNAVMCLDLAASCVKCPLDRAYLIKLSGLNKKMYQSCLKSLECLLGLKSNTGIRDLAVQFSCTEAVNMASKILQSYESSLPQTQQVDLDLSRPLFTSAALLSACKILKLKVDKNKMVATSGVKKAIFDRLCKQLEKIGQQVDSEPRDLATPPQKKRKTVVEPTAKEIQKIIEVPCKLQKDEDLTQDYEEWKRKILENAAKTQEATTEGF</sequence>
<dbReference type="Proteomes" id="UP000504623">
    <property type="component" value="Unplaced"/>
</dbReference>
<dbReference type="Pfam" id="PF05460">
    <property type="entry name" value="ORC6"/>
    <property type="match status" value="1"/>
</dbReference>
<keyword evidence="5" id="KW-0235">DNA replication</keyword>
<dbReference type="PANTHER" id="PTHR13394">
    <property type="entry name" value="ORIGIN RECOGNITION COMPLEX SUBUNIT 6"/>
    <property type="match status" value="1"/>
</dbReference>
<evidence type="ECO:0000256" key="3">
    <source>
        <dbReference type="ARBA" id="ARBA00022499"/>
    </source>
</evidence>
<evidence type="ECO:0000259" key="12">
    <source>
        <dbReference type="Pfam" id="PF21913"/>
    </source>
</evidence>
<proteinExistence type="inferred from homology"/>
<accession>A0A9B0TYH7</accession>
<feature type="domain" description="ORC6 first cyclin-like" evidence="11">
    <location>
        <begin position="7"/>
        <end position="93"/>
    </location>
</feature>
<gene>
    <name evidence="14" type="primary">ORC6</name>
</gene>
<dbReference type="GO" id="GO:0006270">
    <property type="term" value="P:DNA replication initiation"/>
    <property type="evidence" value="ECO:0007669"/>
    <property type="project" value="TreeGrafter"/>
</dbReference>
<keyword evidence="6" id="KW-0832">Ubl conjugation</keyword>
<dbReference type="CDD" id="cd11583">
    <property type="entry name" value="Orc6_mid"/>
    <property type="match status" value="1"/>
</dbReference>
<keyword evidence="3" id="KW-1017">Isopeptide bond</keyword>
<comment type="similarity">
    <text evidence="2">Belongs to the ORC6 family.</text>
</comment>
<organism evidence="13 14">
    <name type="scientific">Chrysochloris asiatica</name>
    <name type="common">Cape golden mole</name>
    <dbReference type="NCBI Taxonomy" id="185453"/>
    <lineage>
        <taxon>Eukaryota</taxon>
        <taxon>Metazoa</taxon>
        <taxon>Chordata</taxon>
        <taxon>Craniata</taxon>
        <taxon>Vertebrata</taxon>
        <taxon>Euteleostomi</taxon>
        <taxon>Mammalia</taxon>
        <taxon>Eutheria</taxon>
        <taxon>Afrotheria</taxon>
        <taxon>Chrysochloridae</taxon>
        <taxon>Chrysochlorinae</taxon>
        <taxon>Chrysochloris</taxon>
    </lineage>
</organism>